<dbReference type="PANTHER" id="PTHR31338:SF16">
    <property type="entry name" value="POLYKETIDE CYCLASE_DEHYDRASE AND LIPID TRANSPORT SUPERFAMILY PROTEIN"/>
    <property type="match status" value="1"/>
</dbReference>
<proteinExistence type="inferred from homology"/>
<organism evidence="3 4">
    <name type="scientific">Cucumis sativus</name>
    <name type="common">Cucumber</name>
    <dbReference type="NCBI Taxonomy" id="3659"/>
    <lineage>
        <taxon>Eukaryota</taxon>
        <taxon>Viridiplantae</taxon>
        <taxon>Streptophyta</taxon>
        <taxon>Embryophyta</taxon>
        <taxon>Tracheophyta</taxon>
        <taxon>Spermatophyta</taxon>
        <taxon>Magnoliopsida</taxon>
        <taxon>eudicotyledons</taxon>
        <taxon>Gunneridae</taxon>
        <taxon>Pentapetalae</taxon>
        <taxon>rosids</taxon>
        <taxon>fabids</taxon>
        <taxon>Cucurbitales</taxon>
        <taxon>Cucurbitaceae</taxon>
        <taxon>Benincaseae</taxon>
        <taxon>Cucumis</taxon>
    </lineage>
</organism>
<dbReference type="AlphaFoldDB" id="A0A0A0LA34"/>
<protein>
    <recommendedName>
        <fullName evidence="2">Bet v I/Major latex protein domain-containing protein</fullName>
    </recommendedName>
</protein>
<reference evidence="3 4" key="4">
    <citation type="journal article" date="2011" name="BMC Genomics">
        <title>RNA-Seq improves annotation of protein-coding genes in the cucumber genome.</title>
        <authorList>
            <person name="Li Z."/>
            <person name="Zhang Z."/>
            <person name="Yan P."/>
            <person name="Huang S."/>
            <person name="Fei Z."/>
            <person name="Lin K."/>
        </authorList>
    </citation>
    <scope>NUCLEOTIDE SEQUENCE [LARGE SCALE GENOMIC DNA]</scope>
    <source>
        <strain evidence="4">cv. 9930</strain>
    </source>
</reference>
<name>A0A0A0LA34_CUCSA</name>
<dbReference type="SMR" id="A0A0A0LA34"/>
<accession>A0A0A0LA34</accession>
<dbReference type="Proteomes" id="UP000029981">
    <property type="component" value="Chromosome 3"/>
</dbReference>
<dbReference type="EMBL" id="CM002924">
    <property type="protein sequence ID" value="KGN57834.1"/>
    <property type="molecule type" value="Genomic_DNA"/>
</dbReference>
<evidence type="ECO:0000256" key="1">
    <source>
        <dbReference type="ARBA" id="ARBA00038242"/>
    </source>
</evidence>
<dbReference type="SMART" id="SM01037">
    <property type="entry name" value="Bet_v_1"/>
    <property type="match status" value="1"/>
</dbReference>
<dbReference type="KEGG" id="csv:101213141"/>
<dbReference type="SUPFAM" id="SSF55961">
    <property type="entry name" value="Bet v1-like"/>
    <property type="match status" value="1"/>
</dbReference>
<dbReference type="InterPro" id="IPR052006">
    <property type="entry name" value="MLP-like"/>
</dbReference>
<feature type="domain" description="Bet v I/Major latex protein" evidence="2">
    <location>
        <begin position="2"/>
        <end position="154"/>
    </location>
</feature>
<dbReference type="STRING" id="3659.A0A0A0LA34"/>
<reference evidence="3 4" key="2">
    <citation type="journal article" date="2009" name="PLoS ONE">
        <title>An integrated genetic and cytogenetic map of the cucumber genome.</title>
        <authorList>
            <person name="Ren Y."/>
            <person name="Zhang Z."/>
            <person name="Liu J."/>
            <person name="Staub J.E."/>
            <person name="Han Y."/>
            <person name="Cheng Z."/>
            <person name="Li X."/>
            <person name="Lu J."/>
            <person name="Miao H."/>
            <person name="Kang H."/>
            <person name="Xie B."/>
            <person name="Gu X."/>
            <person name="Wang X."/>
            <person name="Du Y."/>
            <person name="Jin W."/>
            <person name="Huang S."/>
        </authorList>
    </citation>
    <scope>NUCLEOTIDE SEQUENCE [LARGE SCALE GENOMIC DNA]</scope>
    <source>
        <strain evidence="4">cv. 9930</strain>
    </source>
</reference>
<evidence type="ECO:0000313" key="4">
    <source>
        <dbReference type="Proteomes" id="UP000029981"/>
    </source>
</evidence>
<sequence>MSQTESIWAKVPLKSPPEKFYGFFRNHMGDLVHMFPDNFQSFQFLEGESFTTGSVMHWQYHLGSPAAAKIKMRVVDDVKKSIVYEFMDGDVLKHYKVFRAKLEAVNGGLNKVGGNFAKWTIEYQKANENVPSPETYMELAVKVSKGLDAYIFKN</sequence>
<dbReference type="InterPro" id="IPR023393">
    <property type="entry name" value="START-like_dom_sf"/>
</dbReference>
<dbReference type="PANTHER" id="PTHR31338">
    <property type="entry name" value="POLYKETIDE CYCLASE/DEHYDRASE AND LIPID TRANSPORT SUPERFAMILY PROTEIN"/>
    <property type="match status" value="1"/>
</dbReference>
<gene>
    <name evidence="3" type="ORF">Csa_3G342860</name>
</gene>
<comment type="similarity">
    <text evidence="1">Belongs to the MLP family.</text>
</comment>
<evidence type="ECO:0000259" key="2">
    <source>
        <dbReference type="SMART" id="SM01037"/>
    </source>
</evidence>
<dbReference type="InterPro" id="IPR000916">
    <property type="entry name" value="Bet_v_I/MLP"/>
</dbReference>
<dbReference type="Pfam" id="PF00407">
    <property type="entry name" value="Bet_v_1"/>
    <property type="match status" value="1"/>
</dbReference>
<reference evidence="3 4" key="1">
    <citation type="journal article" date="2009" name="Nat. Genet.">
        <title>The genome of the cucumber, Cucumis sativus L.</title>
        <authorList>
            <person name="Huang S."/>
            <person name="Li R."/>
            <person name="Zhang Z."/>
            <person name="Li L."/>
            <person name="Gu X."/>
            <person name="Fan W."/>
            <person name="Lucas W.J."/>
            <person name="Wang X."/>
            <person name="Xie B."/>
            <person name="Ni P."/>
            <person name="Ren Y."/>
            <person name="Zhu H."/>
            <person name="Li J."/>
            <person name="Lin K."/>
            <person name="Jin W."/>
            <person name="Fei Z."/>
            <person name="Li G."/>
            <person name="Staub J."/>
            <person name="Kilian A."/>
            <person name="van der Vossen E.A."/>
            <person name="Wu Y."/>
            <person name="Guo J."/>
            <person name="He J."/>
            <person name="Jia Z."/>
            <person name="Ren Y."/>
            <person name="Tian G."/>
            <person name="Lu Y."/>
            <person name="Ruan J."/>
            <person name="Qian W."/>
            <person name="Wang M."/>
            <person name="Huang Q."/>
            <person name="Li B."/>
            <person name="Xuan Z."/>
            <person name="Cao J."/>
            <person name="Asan"/>
            <person name="Wu Z."/>
            <person name="Zhang J."/>
            <person name="Cai Q."/>
            <person name="Bai Y."/>
            <person name="Zhao B."/>
            <person name="Han Y."/>
            <person name="Li Y."/>
            <person name="Li X."/>
            <person name="Wang S."/>
            <person name="Shi Q."/>
            <person name="Liu S."/>
            <person name="Cho W.K."/>
            <person name="Kim J.Y."/>
            <person name="Xu Y."/>
            <person name="Heller-Uszynska K."/>
            <person name="Miao H."/>
            <person name="Cheng Z."/>
            <person name="Zhang S."/>
            <person name="Wu J."/>
            <person name="Yang Y."/>
            <person name="Kang H."/>
            <person name="Li M."/>
            <person name="Liang H."/>
            <person name="Ren X."/>
            <person name="Shi Z."/>
            <person name="Wen M."/>
            <person name="Jian M."/>
            <person name="Yang H."/>
            <person name="Zhang G."/>
            <person name="Yang Z."/>
            <person name="Chen R."/>
            <person name="Liu S."/>
            <person name="Li J."/>
            <person name="Ma L."/>
            <person name="Liu H."/>
            <person name="Zhou Y."/>
            <person name="Zhao J."/>
            <person name="Fang X."/>
            <person name="Li G."/>
            <person name="Fang L."/>
            <person name="Li Y."/>
            <person name="Liu D."/>
            <person name="Zheng H."/>
            <person name="Zhang Y."/>
            <person name="Qin N."/>
            <person name="Li Z."/>
            <person name="Yang G."/>
            <person name="Yang S."/>
            <person name="Bolund L."/>
            <person name="Kristiansen K."/>
            <person name="Zheng H."/>
            <person name="Li S."/>
            <person name="Zhang X."/>
            <person name="Yang H."/>
            <person name="Wang J."/>
            <person name="Sun R."/>
            <person name="Zhang B."/>
            <person name="Jiang S."/>
            <person name="Wang J."/>
            <person name="Du Y."/>
            <person name="Li S."/>
        </authorList>
    </citation>
    <scope>NUCLEOTIDE SEQUENCE [LARGE SCALE GENOMIC DNA]</scope>
    <source>
        <strain evidence="4">cv. 9930</strain>
    </source>
</reference>
<dbReference type="Gramene" id="KGN57834">
    <property type="protein sequence ID" value="KGN57834"/>
    <property type="gene ID" value="Csa_3G342860"/>
</dbReference>
<dbReference type="Gene3D" id="3.30.530.20">
    <property type="match status" value="1"/>
</dbReference>
<dbReference type="eggNOG" id="ENOG502S67Q">
    <property type="taxonomic scope" value="Eukaryota"/>
</dbReference>
<dbReference type="OrthoDB" id="1567931at2759"/>
<reference evidence="3 4" key="3">
    <citation type="journal article" date="2010" name="BMC Genomics">
        <title>Transcriptome sequencing and comparative analysis of cucumber flowers with different sex types.</title>
        <authorList>
            <person name="Guo S."/>
            <person name="Zheng Y."/>
            <person name="Joung J.G."/>
            <person name="Liu S."/>
            <person name="Zhang Z."/>
            <person name="Crasta O.R."/>
            <person name="Sobral B.W."/>
            <person name="Xu Y."/>
            <person name="Huang S."/>
            <person name="Fei Z."/>
        </authorList>
    </citation>
    <scope>NUCLEOTIDE SEQUENCE [LARGE SCALE GENOMIC DNA]</scope>
    <source>
        <strain evidence="4">cv. 9930</strain>
    </source>
</reference>
<dbReference type="GO" id="GO:0006952">
    <property type="term" value="P:defense response"/>
    <property type="evidence" value="ECO:0007669"/>
    <property type="project" value="InterPro"/>
</dbReference>
<keyword evidence="4" id="KW-1185">Reference proteome</keyword>
<evidence type="ECO:0000313" key="3">
    <source>
        <dbReference type="EMBL" id="KGN57834.1"/>
    </source>
</evidence>
<dbReference type="OMA" id="TESIWAK"/>